<dbReference type="InterPro" id="IPR002403">
    <property type="entry name" value="Cyt_P450_E_grp-IV"/>
</dbReference>
<dbReference type="PANTHER" id="PTHR46300:SF5">
    <property type="entry name" value="CYTOCHROME P450"/>
    <property type="match status" value="1"/>
</dbReference>
<dbReference type="InterPro" id="IPR036396">
    <property type="entry name" value="Cyt_P450_sf"/>
</dbReference>
<protein>
    <submittedName>
        <fullName evidence="9">Cytochrome P450</fullName>
    </submittedName>
</protein>
<keyword evidence="7" id="KW-0503">Monooxygenase</keyword>
<dbReference type="EMBL" id="KN880472">
    <property type="protein sequence ID" value="KIY70159.1"/>
    <property type="molecule type" value="Genomic_DNA"/>
</dbReference>
<gene>
    <name evidence="9" type="ORF">CYLTODRAFT_348196</name>
</gene>
<comment type="similarity">
    <text evidence="2">Belongs to the cytochrome P450 family.</text>
</comment>
<comment type="cofactor">
    <cofactor evidence="1 8">
        <name>heme</name>
        <dbReference type="ChEBI" id="CHEBI:30413"/>
    </cofactor>
</comment>
<dbReference type="SUPFAM" id="SSF48264">
    <property type="entry name" value="Cytochrome P450"/>
    <property type="match status" value="1"/>
</dbReference>
<evidence type="ECO:0000256" key="6">
    <source>
        <dbReference type="ARBA" id="ARBA00023004"/>
    </source>
</evidence>
<dbReference type="AlphaFoldDB" id="A0A0D7BJ77"/>
<dbReference type="PANTHER" id="PTHR46300">
    <property type="entry name" value="P450, PUTATIVE (EUROFUNG)-RELATED-RELATED"/>
    <property type="match status" value="1"/>
</dbReference>
<feature type="binding site" description="axial binding residue" evidence="8">
    <location>
        <position position="129"/>
    </location>
    <ligand>
        <name>heme</name>
        <dbReference type="ChEBI" id="CHEBI:30413"/>
    </ligand>
    <ligandPart>
        <name>Fe</name>
        <dbReference type="ChEBI" id="CHEBI:18248"/>
    </ligandPart>
</feature>
<evidence type="ECO:0000256" key="2">
    <source>
        <dbReference type="ARBA" id="ARBA00010617"/>
    </source>
</evidence>
<accession>A0A0D7BJ77</accession>
<organism evidence="9 10">
    <name type="scientific">Cylindrobasidium torrendii FP15055 ss-10</name>
    <dbReference type="NCBI Taxonomy" id="1314674"/>
    <lineage>
        <taxon>Eukaryota</taxon>
        <taxon>Fungi</taxon>
        <taxon>Dikarya</taxon>
        <taxon>Basidiomycota</taxon>
        <taxon>Agaricomycotina</taxon>
        <taxon>Agaricomycetes</taxon>
        <taxon>Agaricomycetidae</taxon>
        <taxon>Agaricales</taxon>
        <taxon>Marasmiineae</taxon>
        <taxon>Physalacriaceae</taxon>
        <taxon>Cylindrobasidium</taxon>
    </lineage>
</organism>
<dbReference type="OrthoDB" id="2789670at2759"/>
<dbReference type="GO" id="GO:0004497">
    <property type="term" value="F:monooxygenase activity"/>
    <property type="evidence" value="ECO:0007669"/>
    <property type="project" value="UniProtKB-KW"/>
</dbReference>
<evidence type="ECO:0000256" key="3">
    <source>
        <dbReference type="ARBA" id="ARBA00022617"/>
    </source>
</evidence>
<proteinExistence type="inferred from homology"/>
<evidence type="ECO:0000256" key="7">
    <source>
        <dbReference type="ARBA" id="ARBA00023033"/>
    </source>
</evidence>
<keyword evidence="5" id="KW-0560">Oxidoreductase</keyword>
<dbReference type="PRINTS" id="PR00465">
    <property type="entry name" value="EP450IV"/>
</dbReference>
<keyword evidence="4 8" id="KW-0479">Metal-binding</keyword>
<evidence type="ECO:0000313" key="9">
    <source>
        <dbReference type="EMBL" id="KIY70159.1"/>
    </source>
</evidence>
<dbReference type="PRINTS" id="PR00385">
    <property type="entry name" value="P450"/>
</dbReference>
<evidence type="ECO:0000256" key="5">
    <source>
        <dbReference type="ARBA" id="ARBA00023002"/>
    </source>
</evidence>
<dbReference type="GO" id="GO:0005506">
    <property type="term" value="F:iron ion binding"/>
    <property type="evidence" value="ECO:0007669"/>
    <property type="project" value="InterPro"/>
</dbReference>
<evidence type="ECO:0000256" key="1">
    <source>
        <dbReference type="ARBA" id="ARBA00001971"/>
    </source>
</evidence>
<dbReference type="STRING" id="1314674.A0A0D7BJ77"/>
<dbReference type="Gene3D" id="1.10.630.10">
    <property type="entry name" value="Cytochrome P450"/>
    <property type="match status" value="1"/>
</dbReference>
<evidence type="ECO:0000256" key="4">
    <source>
        <dbReference type="ARBA" id="ARBA00022723"/>
    </source>
</evidence>
<dbReference type="Pfam" id="PF00067">
    <property type="entry name" value="p450"/>
    <property type="match status" value="1"/>
</dbReference>
<sequence>MNFIFCALRHPEVQAKAQREIDSVVGPDRLPSLADRASMPYVEAVVQESLRWQPPFPIPALRMSKEDDVYKGMYIPKGTIILVNDAGMAKDTRVYKNPESFNPDRYMPVETGGNGEPFFNPYGYGRRICPGRHVSDTAVWMAISALLASCVFSPAKDKHGMAILPRIEYGDTLSVVYVRQSLLQL</sequence>
<dbReference type="InterPro" id="IPR050364">
    <property type="entry name" value="Cytochrome_P450_fung"/>
</dbReference>
<keyword evidence="6 8" id="KW-0408">Iron</keyword>
<evidence type="ECO:0000256" key="8">
    <source>
        <dbReference type="PIRSR" id="PIRSR602403-1"/>
    </source>
</evidence>
<dbReference type="InterPro" id="IPR001128">
    <property type="entry name" value="Cyt_P450"/>
</dbReference>
<reference evidence="9 10" key="1">
    <citation type="journal article" date="2015" name="Fungal Genet. Biol.">
        <title>Evolution of novel wood decay mechanisms in Agaricales revealed by the genome sequences of Fistulina hepatica and Cylindrobasidium torrendii.</title>
        <authorList>
            <person name="Floudas D."/>
            <person name="Held B.W."/>
            <person name="Riley R."/>
            <person name="Nagy L.G."/>
            <person name="Koehler G."/>
            <person name="Ransdell A.S."/>
            <person name="Younus H."/>
            <person name="Chow J."/>
            <person name="Chiniquy J."/>
            <person name="Lipzen A."/>
            <person name="Tritt A."/>
            <person name="Sun H."/>
            <person name="Haridas S."/>
            <person name="LaButti K."/>
            <person name="Ohm R.A."/>
            <person name="Kues U."/>
            <person name="Blanchette R.A."/>
            <person name="Grigoriev I.V."/>
            <person name="Minto R.E."/>
            <person name="Hibbett D.S."/>
        </authorList>
    </citation>
    <scope>NUCLEOTIDE SEQUENCE [LARGE SCALE GENOMIC DNA]</scope>
    <source>
        <strain evidence="9 10">FP15055 ss-10</strain>
    </source>
</reference>
<keyword evidence="10" id="KW-1185">Reference proteome</keyword>
<keyword evidence="3 8" id="KW-0349">Heme</keyword>
<dbReference type="GO" id="GO:0020037">
    <property type="term" value="F:heme binding"/>
    <property type="evidence" value="ECO:0007669"/>
    <property type="project" value="InterPro"/>
</dbReference>
<name>A0A0D7BJ77_9AGAR</name>
<dbReference type="GO" id="GO:0016705">
    <property type="term" value="F:oxidoreductase activity, acting on paired donors, with incorporation or reduction of molecular oxygen"/>
    <property type="evidence" value="ECO:0007669"/>
    <property type="project" value="InterPro"/>
</dbReference>
<dbReference type="Proteomes" id="UP000054007">
    <property type="component" value="Unassembled WGS sequence"/>
</dbReference>
<evidence type="ECO:0000313" key="10">
    <source>
        <dbReference type="Proteomes" id="UP000054007"/>
    </source>
</evidence>